<comment type="caution">
    <text evidence="1">The sequence shown here is derived from an EMBL/GenBank/DDBJ whole genome shotgun (WGS) entry which is preliminary data.</text>
</comment>
<sequence length="81" mass="9741">MRRREHSLADQDQRIPYTEYRSFDMERRDRVDKDRDRRATSFSLLLTDRIDDATARREVEYASRSVNISPIAWPVYNTSLC</sequence>
<name>A0A3R9QT26_9CREN</name>
<evidence type="ECO:0000313" key="1">
    <source>
        <dbReference type="EMBL" id="RSN72507.1"/>
    </source>
</evidence>
<protein>
    <submittedName>
        <fullName evidence="1">Uncharacterized protein</fullName>
    </submittedName>
</protein>
<gene>
    <name evidence="1" type="ORF">D6D85_13540</name>
</gene>
<evidence type="ECO:0000313" key="2">
    <source>
        <dbReference type="Proteomes" id="UP000277582"/>
    </source>
</evidence>
<proteinExistence type="predicted"/>
<dbReference type="EMBL" id="RCOS01000149">
    <property type="protein sequence ID" value="RSN72507.1"/>
    <property type="molecule type" value="Genomic_DNA"/>
</dbReference>
<organism evidence="1 2">
    <name type="scientific">Candidatus Methanodesulfokora washburnensis</name>
    <dbReference type="NCBI Taxonomy" id="2478471"/>
    <lineage>
        <taxon>Archaea</taxon>
        <taxon>Thermoproteota</taxon>
        <taxon>Candidatus Korarchaeia</taxon>
        <taxon>Candidatus Korarchaeia incertae sedis</taxon>
        <taxon>Candidatus Methanodesulfokora</taxon>
    </lineage>
</organism>
<reference evidence="1 2" key="1">
    <citation type="submission" date="2018-10" db="EMBL/GenBank/DDBJ databases">
        <title>Co-occurring genomic capacity for anaerobic methane metabolism and dissimilatory sulfite reduction discovered in the Korarchaeota.</title>
        <authorList>
            <person name="Mckay L.J."/>
            <person name="Dlakic M."/>
            <person name="Fields M.W."/>
            <person name="Delmont T.O."/>
            <person name="Eren A.M."/>
            <person name="Jay Z.J."/>
            <person name="Klingelsmith K.B."/>
            <person name="Rusch D.B."/>
            <person name="Inskeep W.P."/>
        </authorList>
    </citation>
    <scope>NUCLEOTIDE SEQUENCE [LARGE SCALE GENOMIC DNA]</scope>
    <source>
        <strain evidence="1 2">MDKW</strain>
    </source>
</reference>
<accession>A0A3R9QT26</accession>
<dbReference type="Proteomes" id="UP000277582">
    <property type="component" value="Unassembled WGS sequence"/>
</dbReference>
<dbReference type="AlphaFoldDB" id="A0A3R9QT26"/>
<keyword evidence="2" id="KW-1185">Reference proteome</keyword>